<evidence type="ECO:0000313" key="2">
    <source>
        <dbReference type="EMBL" id="MBE9146158.1"/>
    </source>
</evidence>
<dbReference type="EMBL" id="JADEWU010000084">
    <property type="protein sequence ID" value="MBE9146158.1"/>
    <property type="molecule type" value="Genomic_DNA"/>
</dbReference>
<name>A0ABR9UI83_9CYAN</name>
<accession>A0ABR9UI83</accession>
<dbReference type="Pfam" id="PF21347">
    <property type="entry name" value="DUF3108_like"/>
    <property type="match status" value="1"/>
</dbReference>
<organism evidence="2 3">
    <name type="scientific">Planktothrix mougeotii LEGE 06226</name>
    <dbReference type="NCBI Taxonomy" id="1828728"/>
    <lineage>
        <taxon>Bacteria</taxon>
        <taxon>Bacillati</taxon>
        <taxon>Cyanobacteriota</taxon>
        <taxon>Cyanophyceae</taxon>
        <taxon>Oscillatoriophycideae</taxon>
        <taxon>Oscillatoriales</taxon>
        <taxon>Microcoleaceae</taxon>
        <taxon>Planktothrix</taxon>
    </lineage>
</organism>
<feature type="domain" description="DUF3108" evidence="1">
    <location>
        <begin position="133"/>
        <end position="210"/>
    </location>
</feature>
<evidence type="ECO:0000259" key="1">
    <source>
        <dbReference type="Pfam" id="PF21347"/>
    </source>
</evidence>
<dbReference type="InterPro" id="IPR049279">
    <property type="entry name" value="DUF3108-like"/>
</dbReference>
<dbReference type="Proteomes" id="UP000640725">
    <property type="component" value="Unassembled WGS sequence"/>
</dbReference>
<reference evidence="2 3" key="1">
    <citation type="submission" date="2020-10" db="EMBL/GenBank/DDBJ databases">
        <authorList>
            <person name="Castelo-Branco R."/>
            <person name="Eusebio N."/>
            <person name="Adriana R."/>
            <person name="Vieira A."/>
            <person name="Brugerolle De Fraissinette N."/>
            <person name="Rezende De Castro R."/>
            <person name="Schneider M.P."/>
            <person name="Vasconcelos V."/>
            <person name="Leao P.N."/>
        </authorList>
    </citation>
    <scope>NUCLEOTIDE SEQUENCE [LARGE SCALE GENOMIC DNA]</scope>
    <source>
        <strain evidence="2 3">LEGE 06226</strain>
    </source>
</reference>
<dbReference type="Gene3D" id="2.40.360.20">
    <property type="match status" value="1"/>
</dbReference>
<dbReference type="RefSeq" id="WP_193871530.1">
    <property type="nucleotide sequence ID" value="NZ_JADEWU010000084.1"/>
</dbReference>
<keyword evidence="3" id="KW-1185">Reference proteome</keyword>
<comment type="caution">
    <text evidence="2">The sequence shown here is derived from an EMBL/GenBank/DDBJ whole genome shotgun (WGS) entry which is preliminary data.</text>
</comment>
<evidence type="ECO:0000313" key="3">
    <source>
        <dbReference type="Proteomes" id="UP000640725"/>
    </source>
</evidence>
<sequence>MFNRKRFLGLFLTIVLVMIGFKTFAETPPPPPDYFPLPVGGIWEYQAKTADGKQSKLTVKVEGVETQTDGTTLYKTENNLGFAPFYIWYAKPSGLVKEYRQLYTFGGNNTEYRLEPAKTILKNPPSPGETWTWEGQEIAVMTTEVKENYEVVGTEDIEVPAGKFSTFKLEINGTKAGTPFKKVVWYGNFIGPIKWQIFDEKGTLKTTTELEKYTFPPN</sequence>
<protein>
    <recommendedName>
        <fullName evidence="1">DUF3108 domain-containing protein</fullName>
    </recommendedName>
</protein>
<gene>
    <name evidence="2" type="ORF">IQ236_23485</name>
</gene>
<proteinExistence type="predicted"/>